<gene>
    <name evidence="1" type="ORF">JNA68_27880</name>
</gene>
<name>A0AAW4FE68_ECOLX</name>
<feature type="non-terminal residue" evidence="1">
    <location>
        <position position="1"/>
    </location>
</feature>
<accession>A0AAW4FE68</accession>
<comment type="caution">
    <text evidence="1">The sequence shown here is derived from an EMBL/GenBank/DDBJ whole genome shotgun (WGS) entry which is preliminary data.</text>
</comment>
<proteinExistence type="predicted"/>
<reference evidence="1" key="1">
    <citation type="submission" date="2021-01" db="EMBL/GenBank/DDBJ databases">
        <title>Genomes of Escherichia coli STEC strains from raw meat-based diets for companion animals.</title>
        <authorList>
            <person name="Stevens M.J.A."/>
            <person name="Stephan R."/>
        </authorList>
    </citation>
    <scope>NUCLEOTIDE SEQUENCE</scope>
    <source>
        <strain evidence="1">ATC7-7</strain>
    </source>
</reference>
<organism evidence="1 2">
    <name type="scientific">Escherichia coli</name>
    <dbReference type="NCBI Taxonomy" id="562"/>
    <lineage>
        <taxon>Bacteria</taxon>
        <taxon>Pseudomonadati</taxon>
        <taxon>Pseudomonadota</taxon>
        <taxon>Gammaproteobacteria</taxon>
        <taxon>Enterobacterales</taxon>
        <taxon>Enterobacteriaceae</taxon>
        <taxon>Escherichia</taxon>
    </lineage>
</organism>
<sequence>ICALYAAILANVHLQRHQDAVILIDKILTYNPENNQGTRWLLGAELLRAGKHGRALYVLTGHVNEFPPYWYELALLHFMNEAYINAATAFRYGFLTSIYC</sequence>
<dbReference type="EMBL" id="JAETYU010000153">
    <property type="protein sequence ID" value="MBL6206934.1"/>
    <property type="molecule type" value="Genomic_DNA"/>
</dbReference>
<protein>
    <submittedName>
        <fullName evidence="1">Tetratricopeptide repeat protein</fullName>
    </submittedName>
</protein>
<dbReference type="AlphaFoldDB" id="A0AAW4FE68"/>
<evidence type="ECO:0000313" key="1">
    <source>
        <dbReference type="EMBL" id="MBL6206934.1"/>
    </source>
</evidence>
<evidence type="ECO:0000313" key="2">
    <source>
        <dbReference type="Proteomes" id="UP000655659"/>
    </source>
</evidence>
<dbReference type="SUPFAM" id="SSF48452">
    <property type="entry name" value="TPR-like"/>
    <property type="match status" value="1"/>
</dbReference>
<dbReference type="Proteomes" id="UP000655659">
    <property type="component" value="Unassembled WGS sequence"/>
</dbReference>
<dbReference type="InterPro" id="IPR011990">
    <property type="entry name" value="TPR-like_helical_dom_sf"/>
</dbReference>